<dbReference type="InterPro" id="IPR025312">
    <property type="entry name" value="DUF4216"/>
</dbReference>
<dbReference type="InterPro" id="IPR004242">
    <property type="entry name" value="Transposase_21"/>
</dbReference>
<accession>A0AAP0DRK4</accession>
<evidence type="ECO:0000313" key="3">
    <source>
        <dbReference type="Proteomes" id="UP001408789"/>
    </source>
</evidence>
<evidence type="ECO:0000313" key="2">
    <source>
        <dbReference type="EMBL" id="KAK9078035.1"/>
    </source>
</evidence>
<reference evidence="2 3" key="1">
    <citation type="submission" date="2024-04" db="EMBL/GenBank/DDBJ databases">
        <title>The reference genome of an endangered Asteraceae, Deinandra increscens subsp. villosa, native to the Central Coast of California.</title>
        <authorList>
            <person name="Guilliams M."/>
            <person name="Hasenstab-Lehman K."/>
            <person name="Meyer R."/>
            <person name="Mcevoy S."/>
        </authorList>
    </citation>
    <scope>NUCLEOTIDE SEQUENCE [LARGE SCALE GENOMIC DNA]</scope>
    <source>
        <tissue evidence="2">Leaf</tissue>
    </source>
</reference>
<dbReference type="Proteomes" id="UP001408789">
    <property type="component" value="Unassembled WGS sequence"/>
</dbReference>
<organism evidence="2 3">
    <name type="scientific">Deinandra increscens subsp. villosa</name>
    <dbReference type="NCBI Taxonomy" id="3103831"/>
    <lineage>
        <taxon>Eukaryota</taxon>
        <taxon>Viridiplantae</taxon>
        <taxon>Streptophyta</taxon>
        <taxon>Embryophyta</taxon>
        <taxon>Tracheophyta</taxon>
        <taxon>Spermatophyta</taxon>
        <taxon>Magnoliopsida</taxon>
        <taxon>eudicotyledons</taxon>
        <taxon>Gunneridae</taxon>
        <taxon>Pentapetalae</taxon>
        <taxon>asterids</taxon>
        <taxon>campanulids</taxon>
        <taxon>Asterales</taxon>
        <taxon>Asteraceae</taxon>
        <taxon>Asteroideae</taxon>
        <taxon>Heliantheae alliance</taxon>
        <taxon>Madieae</taxon>
        <taxon>Madiinae</taxon>
        <taxon>Deinandra</taxon>
    </lineage>
</organism>
<dbReference type="PANTHER" id="PTHR10775">
    <property type="entry name" value="OS08G0208400 PROTEIN"/>
    <property type="match status" value="1"/>
</dbReference>
<keyword evidence="3" id="KW-1185">Reference proteome</keyword>
<dbReference type="EMBL" id="JBCNJP010000006">
    <property type="protein sequence ID" value="KAK9078035.1"/>
    <property type="molecule type" value="Genomic_DNA"/>
</dbReference>
<gene>
    <name evidence="2" type="ORF">SSX86_002092</name>
</gene>
<name>A0AAP0DRK4_9ASTR</name>
<dbReference type="Pfam" id="PF13952">
    <property type="entry name" value="DUF4216"/>
    <property type="match status" value="1"/>
</dbReference>
<evidence type="ECO:0000259" key="1">
    <source>
        <dbReference type="Pfam" id="PF13952"/>
    </source>
</evidence>
<feature type="domain" description="DUF4216" evidence="1">
    <location>
        <begin position="461"/>
        <end position="530"/>
    </location>
</feature>
<dbReference type="AlphaFoldDB" id="A0AAP0DRK4"/>
<proteinExistence type="predicted"/>
<sequence length="600" mass="69198">MINVFFIFLGIGNESRSTPNTEAKRFYKVLEDAKKELYPGCKKFSVLSFVIRLFHSKCIGKCNDKGFSMMLDTLREAFPDASIPRSLYDLRKIIRELGLSYEKIDACPNDCMLYWKENKDKTKCDICHTSRYKASENDSEDEPTTSNPDKKIGAKVLRYFPLIPRLQRLFMSSKTAASMRWHEESRTKDGYLRHPADSPAWKTFDFKYPEFAKESRNVRLGLASDGFNPYRTLSVSHSTWPVVLMPYNLPPWMCMKQPYFMLSLLIPGPSAPGNNIDVYMEPLVVELKELWDINGVETYDASTKSNFRMRASLLWTISDFPAYANLSGWSTKVDEFRTEHLAIVRRENRKRKLRERDIQRLHSETFESWFQDHVAELLSSGDHRITEDLRILASGPAEFVTKYKGFIINGFRFHTKDLEKNRKTQNSGVMLEAMTNSFSSARDNNPIMGDVTYYGILNEIIELEYDADKKVVLFHCDWISNGSRKKQDDNGFTLLNFEGLKSHNDPFILASQAQQVFYVADRVDKGWKVVIKTTPRDSYDMKEQICLDDVETHLQSDASMGPQLVENMNIELVRRGLNGTLVDNNSLVFDGDEDLFEAPS</sequence>
<dbReference type="PANTHER" id="PTHR10775:SF182">
    <property type="entry name" value="TRANSPOSON, EN_SPM-LIKE, TRANSPOSASE-ASSOCIATED DOMAIN PROTEIN-RELATED"/>
    <property type="match status" value="1"/>
</dbReference>
<protein>
    <recommendedName>
        <fullName evidence="1">DUF4216 domain-containing protein</fullName>
    </recommendedName>
</protein>
<comment type="caution">
    <text evidence="2">The sequence shown here is derived from an EMBL/GenBank/DDBJ whole genome shotgun (WGS) entry which is preliminary data.</text>
</comment>
<dbReference type="Pfam" id="PF02992">
    <property type="entry name" value="Transposase_21"/>
    <property type="match status" value="1"/>
</dbReference>